<proteinExistence type="predicted"/>
<gene>
    <name evidence="3" type="ORF">ADN01_12870</name>
    <name evidence="4" type="ORF">ADN01_13205</name>
</gene>
<dbReference type="Proteomes" id="UP000050501">
    <property type="component" value="Unassembled WGS sequence"/>
</dbReference>
<name>A0A0P6XC52_9CHLR</name>
<dbReference type="EMBL" id="LGCM01000045">
    <property type="protein sequence ID" value="KPL79840.1"/>
    <property type="molecule type" value="Genomic_DNA"/>
</dbReference>
<dbReference type="STRING" id="229921.ADN01_12870"/>
<feature type="transmembrane region" description="Helical" evidence="1">
    <location>
        <begin position="201"/>
        <end position="221"/>
    </location>
</feature>
<feature type="transmembrane region" description="Helical" evidence="1">
    <location>
        <begin position="40"/>
        <end position="64"/>
    </location>
</feature>
<dbReference type="InterPro" id="IPR027783">
    <property type="entry name" value="Bacterial_PH-related"/>
</dbReference>
<dbReference type="Pfam" id="PF10882">
    <property type="entry name" value="bPH_5"/>
    <property type="match status" value="1"/>
</dbReference>
<evidence type="ECO:0000256" key="1">
    <source>
        <dbReference type="SAM" id="Phobius"/>
    </source>
</evidence>
<dbReference type="OrthoDB" id="164276at2"/>
<dbReference type="EMBL" id="LGCM01000045">
    <property type="protein sequence ID" value="KPL79878.1"/>
    <property type="molecule type" value="Genomic_DNA"/>
</dbReference>
<keyword evidence="1" id="KW-0472">Membrane</keyword>
<sequence>MSEAQIFTPVRRQGLLLHFGLALLLLGVSAGSLYFATQAAVGAYFVLLLLLSVLLLPPAVLAAYRGYALLRASYTLERDGLKLRWGLRGEDIPLPEVEWVLSAADLGYALPLPGLSLPGGILGRRMVEGLGLVEYLAGDAETLILVATRQQVYVISPADPREFLSAFQRVMEMGSLSPIEPLSARPAAFVQNVWGEPFARVLLAAGLGVMVVMFITAGVLIPGHGPVALGYDARGLPLQAGPPERALLLPVLGALTYGFNLLLGLFFFRLPENRPVAYLLWISSVAAGILLFAAVLILLL</sequence>
<keyword evidence="5" id="KW-1185">Reference proteome</keyword>
<keyword evidence="1" id="KW-0812">Transmembrane</keyword>
<reference evidence="3 5" key="1">
    <citation type="submission" date="2015-07" db="EMBL/GenBank/DDBJ databases">
        <title>Genome sequence of Levilinea saccharolytica DSM 16555.</title>
        <authorList>
            <person name="Hemp J."/>
            <person name="Ward L.M."/>
            <person name="Pace L.A."/>
            <person name="Fischer W.W."/>
        </authorList>
    </citation>
    <scope>NUCLEOTIDE SEQUENCE [LARGE SCALE GENOMIC DNA]</scope>
    <source>
        <strain evidence="3 5">KIBI-1</strain>
    </source>
</reference>
<dbReference type="AlphaFoldDB" id="A0A0P6XC52"/>
<comment type="caution">
    <text evidence="3">The sequence shown here is derived from an EMBL/GenBank/DDBJ whole genome shotgun (WGS) entry which is preliminary data.</text>
</comment>
<evidence type="ECO:0000259" key="2">
    <source>
        <dbReference type="Pfam" id="PF10882"/>
    </source>
</evidence>
<dbReference type="RefSeq" id="WP_062417374.1">
    <property type="nucleotide sequence ID" value="NZ_DF967974.1"/>
</dbReference>
<organism evidence="3 5">
    <name type="scientific">Levilinea saccharolytica</name>
    <dbReference type="NCBI Taxonomy" id="229921"/>
    <lineage>
        <taxon>Bacteria</taxon>
        <taxon>Bacillati</taxon>
        <taxon>Chloroflexota</taxon>
        <taxon>Anaerolineae</taxon>
        <taxon>Anaerolineales</taxon>
        <taxon>Anaerolineaceae</taxon>
        <taxon>Levilinea</taxon>
    </lineage>
</organism>
<protein>
    <recommendedName>
        <fullName evidence="2">Bacterial Pleckstrin homology domain-containing protein</fullName>
    </recommendedName>
</protein>
<feature type="domain" description="Bacterial Pleckstrin homology" evidence="2">
    <location>
        <begin position="73"/>
        <end position="169"/>
    </location>
</feature>
<feature type="transmembrane region" description="Helical" evidence="1">
    <location>
        <begin position="247"/>
        <end position="268"/>
    </location>
</feature>
<evidence type="ECO:0000313" key="5">
    <source>
        <dbReference type="Proteomes" id="UP000050501"/>
    </source>
</evidence>
<keyword evidence="1" id="KW-1133">Transmembrane helix</keyword>
<accession>A0A0P6XC52</accession>
<evidence type="ECO:0000313" key="3">
    <source>
        <dbReference type="EMBL" id="KPL79840.1"/>
    </source>
</evidence>
<evidence type="ECO:0000313" key="4">
    <source>
        <dbReference type="EMBL" id="KPL79878.1"/>
    </source>
</evidence>
<feature type="transmembrane region" description="Helical" evidence="1">
    <location>
        <begin position="275"/>
        <end position="299"/>
    </location>
</feature>